<keyword evidence="1" id="KW-0472">Membrane</keyword>
<dbReference type="Proteomes" id="UP001244564">
    <property type="component" value="Chromosome"/>
</dbReference>
<organism evidence="2 3">
    <name type="scientific">Lysinibacillus capsici</name>
    <dbReference type="NCBI Taxonomy" id="2115968"/>
    <lineage>
        <taxon>Bacteria</taxon>
        <taxon>Bacillati</taxon>
        <taxon>Bacillota</taxon>
        <taxon>Bacilli</taxon>
        <taxon>Bacillales</taxon>
        <taxon>Bacillaceae</taxon>
        <taxon>Lysinibacillus</taxon>
    </lineage>
</organism>
<evidence type="ECO:0000313" key="3">
    <source>
        <dbReference type="Proteomes" id="UP001244564"/>
    </source>
</evidence>
<keyword evidence="3" id="KW-1185">Reference proteome</keyword>
<dbReference type="EMBL" id="CP122283">
    <property type="protein sequence ID" value="WGF39071.1"/>
    <property type="molecule type" value="Genomic_DNA"/>
</dbReference>
<reference evidence="2 3" key="1">
    <citation type="submission" date="2023-04" db="EMBL/GenBank/DDBJ databases">
        <title>Genomic of Lysinibacillus capsici TSBLM.</title>
        <authorList>
            <person name="Hu X.S."/>
            <person name="Yu C.H."/>
        </authorList>
    </citation>
    <scope>NUCLEOTIDE SEQUENCE [LARGE SCALE GENOMIC DNA]</scope>
    <source>
        <strain evidence="2 3">TSBLM</strain>
    </source>
</reference>
<keyword evidence="1" id="KW-0812">Transmembrane</keyword>
<accession>A0ABY8KJA3</accession>
<feature type="transmembrane region" description="Helical" evidence="1">
    <location>
        <begin position="46"/>
        <end position="68"/>
    </location>
</feature>
<name>A0ABY8KJA3_9BACI</name>
<keyword evidence="1" id="KW-1133">Transmembrane helix</keyword>
<feature type="transmembrane region" description="Helical" evidence="1">
    <location>
        <begin position="12"/>
        <end position="34"/>
    </location>
</feature>
<evidence type="ECO:0000313" key="2">
    <source>
        <dbReference type="EMBL" id="WGF39071.1"/>
    </source>
</evidence>
<protein>
    <submittedName>
        <fullName evidence="2">Uncharacterized protein</fullName>
    </submittedName>
</protein>
<evidence type="ECO:0000256" key="1">
    <source>
        <dbReference type="SAM" id="Phobius"/>
    </source>
</evidence>
<proteinExistence type="predicted"/>
<dbReference type="RefSeq" id="WP_279494837.1">
    <property type="nucleotide sequence ID" value="NZ_CP122283.1"/>
</dbReference>
<gene>
    <name evidence="2" type="ORF">QBO96_02070</name>
</gene>
<dbReference type="PROSITE" id="PS51257">
    <property type="entry name" value="PROKAR_LIPOPROTEIN"/>
    <property type="match status" value="1"/>
</dbReference>
<sequence length="78" mass="8657">MLGTKARQKIKNPTLILGYIIAALVGCLGSYLVFLRLWSLYGVPHLMFSLLAISSGGIISFILAIFLMGKIFDKLYFD</sequence>